<dbReference type="SUPFAM" id="SSF100920">
    <property type="entry name" value="Heat shock protein 70kD (HSP70), peptide-binding domain"/>
    <property type="match status" value="1"/>
</dbReference>
<dbReference type="SUPFAM" id="SSF53067">
    <property type="entry name" value="Actin-like ATPase domain"/>
    <property type="match status" value="2"/>
</dbReference>
<gene>
    <name evidence="5" type="ORF">Tco025E_07669</name>
</gene>
<dbReference type="Gene3D" id="3.30.30.30">
    <property type="match status" value="1"/>
</dbReference>
<dbReference type="FunFam" id="3.90.640.10:FF:000004">
    <property type="entry name" value="Heat shock 70 kDa protein 4"/>
    <property type="match status" value="1"/>
</dbReference>
<dbReference type="GO" id="GO:0140662">
    <property type="term" value="F:ATP-dependent protein folding chaperone"/>
    <property type="evidence" value="ECO:0007669"/>
    <property type="project" value="InterPro"/>
</dbReference>
<organism evidence="5 6">
    <name type="scientific">Trypanosoma conorhini</name>
    <dbReference type="NCBI Taxonomy" id="83891"/>
    <lineage>
        <taxon>Eukaryota</taxon>
        <taxon>Discoba</taxon>
        <taxon>Euglenozoa</taxon>
        <taxon>Kinetoplastea</taxon>
        <taxon>Metakinetoplastina</taxon>
        <taxon>Trypanosomatida</taxon>
        <taxon>Trypanosomatidae</taxon>
        <taxon>Trypanosoma</taxon>
    </lineage>
</organism>
<feature type="coiled-coil region" evidence="3">
    <location>
        <begin position="723"/>
        <end position="750"/>
    </location>
</feature>
<feature type="region of interest" description="Disordered" evidence="4">
    <location>
        <begin position="776"/>
        <end position="834"/>
    </location>
</feature>
<dbReference type="InterPro" id="IPR043129">
    <property type="entry name" value="ATPase_NBD"/>
</dbReference>
<feature type="compositionally biased region" description="Basic and acidic residues" evidence="4">
    <location>
        <begin position="540"/>
        <end position="563"/>
    </location>
</feature>
<dbReference type="Gene3D" id="1.20.1270.10">
    <property type="match status" value="1"/>
</dbReference>
<dbReference type="OrthoDB" id="434160at2759"/>
<dbReference type="GO" id="GO:0005524">
    <property type="term" value="F:ATP binding"/>
    <property type="evidence" value="ECO:0007669"/>
    <property type="project" value="UniProtKB-KW"/>
</dbReference>
<dbReference type="InterPro" id="IPR029047">
    <property type="entry name" value="HSP70_peptide-bd_sf"/>
</dbReference>
<dbReference type="PANTHER" id="PTHR45639:SF4">
    <property type="entry name" value="HSC70CB, ISOFORM G"/>
    <property type="match status" value="1"/>
</dbReference>
<accession>A0A422NKM1</accession>
<feature type="compositionally biased region" description="Basic and acidic residues" evidence="4">
    <location>
        <begin position="825"/>
        <end position="834"/>
    </location>
</feature>
<keyword evidence="1" id="KW-0547">Nucleotide-binding</keyword>
<dbReference type="InterPro" id="IPR013126">
    <property type="entry name" value="Hsp_70_fam"/>
</dbReference>
<dbReference type="Gene3D" id="3.90.640.10">
    <property type="entry name" value="Actin, Chain A, domain 4"/>
    <property type="match status" value="1"/>
</dbReference>
<keyword evidence="3" id="KW-0175">Coiled coil</keyword>
<dbReference type="Gene3D" id="3.30.420.40">
    <property type="match status" value="2"/>
</dbReference>
<evidence type="ECO:0000313" key="5">
    <source>
        <dbReference type="EMBL" id="RNF06068.1"/>
    </source>
</evidence>
<dbReference type="RefSeq" id="XP_029225378.1">
    <property type="nucleotide sequence ID" value="XM_029374529.1"/>
</dbReference>
<evidence type="ECO:0000256" key="4">
    <source>
        <dbReference type="SAM" id="MobiDB-lite"/>
    </source>
</evidence>
<evidence type="ECO:0000256" key="2">
    <source>
        <dbReference type="ARBA" id="ARBA00022840"/>
    </source>
</evidence>
<evidence type="ECO:0000256" key="1">
    <source>
        <dbReference type="ARBA" id="ARBA00022741"/>
    </source>
</evidence>
<dbReference type="GO" id="GO:0005634">
    <property type="term" value="C:nucleus"/>
    <property type="evidence" value="ECO:0007669"/>
    <property type="project" value="TreeGrafter"/>
</dbReference>
<dbReference type="InterPro" id="IPR029048">
    <property type="entry name" value="HSP70_C_sf"/>
</dbReference>
<dbReference type="PRINTS" id="PR00301">
    <property type="entry name" value="HEATSHOCK70"/>
</dbReference>
<dbReference type="GeneID" id="40321280"/>
<keyword evidence="5" id="KW-0346">Stress response</keyword>
<keyword evidence="6" id="KW-1185">Reference proteome</keyword>
<sequence>MSVFGVDFGNLNSTVAITRRGGVDIVTNEVSKRETTTIVSFVDNERFIGEQGVDRYVRNAQNTVFLLKRFVGMRMDDPSLATERRFLTCQIQGDKNGRLMFGVNYCGTMTYFYPEQVLAMLLQRLRLYVNAAAASDAKVPVDVRDCVLTVPCYYTSEQRRLMLQACEIAGLHCLSLVNDTTAAGIDYGIFRGSSLAEAVEEGQVVGILDIGYGTTIFAVAKFWRGHLKLLGRTFDRHLGTRDLDYELLKYMVEEVKKKYHVDVTTNKRANLRLLQACERLKYLLSGNQVAQLNVENIMDVDVNIPSFQRSTFEELSAPLLERFKEVVRRGFEVSGVPPEKFHSIEMIGGGCRIPMFKRATEELLGRPPSFTLNASETAARGAAITAAIFSPTFKVREFVVSELPTYPVKLAYYMENAQSTSVVPFLPDVNKVVTVLGEKDHFPKLLEITIKRRGGFKLYAFYDYENPIVKANMPLGEYIIGEWEVGKPPKDSAATEVRVRVNLLANGLLHVESAVSVETYEVEEPAKEEPAKEAAATDAKSAEAKKPENEEETSENKAPEQKMVKKHKQRRIELTVTPRLDVIGLPGDMVLLFQKQEAEMSERDSLYTRTRDSKNELESYILDNRPRISDGGLLAEYVTKEQQATFVQLCNEYENWLYEEGADAELSAYEGRVKILRNIADAANARHLNFEDISFALEVYKKEVCKARELALHTIGKTEHIAEEELREAAQKCDEALEWAEREVKKYQQAPKTEAPTITRGDLQAKQAVVIEGVNAVVKRPAPPKPKETKPAAANPAAGSGNGEEAEAVKTPPAGTKPPSAENEEAPKGADDLD</sequence>
<name>A0A422NKM1_9TRYP</name>
<evidence type="ECO:0000256" key="3">
    <source>
        <dbReference type="SAM" id="Coils"/>
    </source>
</evidence>
<comment type="caution">
    <text evidence="5">The sequence shown here is derived from an EMBL/GenBank/DDBJ whole genome shotgun (WGS) entry which is preliminary data.</text>
</comment>
<reference evidence="5 6" key="1">
    <citation type="journal article" date="2018" name="BMC Genomics">
        <title>Genomic comparison of Trypanosoma conorhini and Trypanosoma rangeli to Trypanosoma cruzi strains of high and low virulence.</title>
        <authorList>
            <person name="Bradwell K.R."/>
            <person name="Koparde V.N."/>
            <person name="Matveyev A.V."/>
            <person name="Serrano M.G."/>
            <person name="Alves J.M."/>
            <person name="Parikh H."/>
            <person name="Huang B."/>
            <person name="Lee V."/>
            <person name="Espinosa-Alvarez O."/>
            <person name="Ortiz P.A."/>
            <person name="Costa-Martins A.G."/>
            <person name="Teixeira M.M."/>
            <person name="Buck G.A."/>
        </authorList>
    </citation>
    <scope>NUCLEOTIDE SEQUENCE [LARGE SCALE GENOMIC DNA]</scope>
    <source>
        <strain evidence="5 6">025E</strain>
    </source>
</reference>
<evidence type="ECO:0000313" key="6">
    <source>
        <dbReference type="Proteomes" id="UP000284403"/>
    </source>
</evidence>
<dbReference type="FunFam" id="3.30.420.40:FF:000171">
    <property type="entry name" value="Heat shock 70 kDa protein 4"/>
    <property type="match status" value="2"/>
</dbReference>
<dbReference type="EMBL" id="MKKU01000613">
    <property type="protein sequence ID" value="RNF06068.1"/>
    <property type="molecule type" value="Genomic_DNA"/>
</dbReference>
<dbReference type="Proteomes" id="UP000284403">
    <property type="component" value="Unassembled WGS sequence"/>
</dbReference>
<dbReference type="Pfam" id="PF00012">
    <property type="entry name" value="HSP70"/>
    <property type="match status" value="1"/>
</dbReference>
<proteinExistence type="predicted"/>
<dbReference type="PANTHER" id="PTHR45639">
    <property type="entry name" value="HSC70CB, ISOFORM G-RELATED"/>
    <property type="match status" value="1"/>
</dbReference>
<dbReference type="SUPFAM" id="SSF100934">
    <property type="entry name" value="Heat shock protein 70kD (HSP70), C-terminal subdomain"/>
    <property type="match status" value="1"/>
</dbReference>
<dbReference type="AlphaFoldDB" id="A0A422NKM1"/>
<feature type="region of interest" description="Disordered" evidence="4">
    <location>
        <begin position="519"/>
        <end position="570"/>
    </location>
</feature>
<keyword evidence="2" id="KW-0067">ATP-binding</keyword>
<dbReference type="Gene3D" id="2.60.34.10">
    <property type="entry name" value="Substrate Binding Domain Of DNAk, Chain A, domain 1"/>
    <property type="match status" value="1"/>
</dbReference>
<dbReference type="GO" id="GO:0005829">
    <property type="term" value="C:cytosol"/>
    <property type="evidence" value="ECO:0007669"/>
    <property type="project" value="TreeGrafter"/>
</dbReference>
<dbReference type="CDD" id="cd11732">
    <property type="entry name" value="ASKHA_NBD_HSP70_HSP105-110-like"/>
    <property type="match status" value="1"/>
</dbReference>
<protein>
    <submittedName>
        <fullName evidence="5">Putative heat shock protein</fullName>
    </submittedName>
</protein>